<dbReference type="InterPro" id="IPR003715">
    <property type="entry name" value="Poly_export_N"/>
</dbReference>
<evidence type="ECO:0000256" key="10">
    <source>
        <dbReference type="ARBA" id="ARBA00023114"/>
    </source>
</evidence>
<dbReference type="InterPro" id="IPR049712">
    <property type="entry name" value="Poly_export"/>
</dbReference>
<evidence type="ECO:0000313" key="20">
    <source>
        <dbReference type="Proteomes" id="UP000504844"/>
    </source>
</evidence>
<name>A0A6M8SRL4_9NEIS</name>
<dbReference type="Gene3D" id="3.10.560.10">
    <property type="entry name" value="Outer membrane lipoprotein wza domain like"/>
    <property type="match status" value="2"/>
</dbReference>
<dbReference type="GO" id="GO:0009279">
    <property type="term" value="C:cell outer membrane"/>
    <property type="evidence" value="ECO:0007669"/>
    <property type="project" value="UniProtKB-SubCell"/>
</dbReference>
<sequence>MLFRKLILIGLLPLALTPLAQALGSVDPITLASTTEKSLSSKPKAAPVIPAAEKSYADSARLIEESQLPTTNNVFGGNLFQGNFAKNGAGQFSPDYVINSGDHIQLVMWGGVEIATELVVDPQGNLFLPNVGPIPVRGVRNQDLQKIIDQAIKKVYRANVFNYASLAAAQPVRVFVGGNVKKPGMYSGTSMDSLLYYLDQAGGIDTERGSFLAVQVKRGNEIRATVNLYDFLLKGKLQLTQLSEGDVIFIPQRQNTITVSGLASNNKTFEFSQPQISVAALAALAAPQVAATHVRITRHSGEKKNIDYYSLAQAAEVQLNNGDAIEYTADKKPGSITVRVEGEHLSAQEYVLPYGAKVGDLLEQIQYTPNAAANSPQLFRNSIKEQQKEMLAVALKSLEASVLTARSGTSDEARLRSEEAQLILQWIDRAKSIQPSGQVIIANSAQRNNLLLENGDLIRIPIKDGLVLISGEVLFPNAIAFDQSMKLDDYIQSAGGYTQNADNSRVIIAHQDGRFTDSRVKDHVAQGDKVLVLPKIDVKTRQIVKDMTQIVYQIAVAAAVVLGL</sequence>
<evidence type="ECO:0000313" key="19">
    <source>
        <dbReference type="EMBL" id="QKJ66130.1"/>
    </source>
</evidence>
<evidence type="ECO:0000256" key="6">
    <source>
        <dbReference type="ARBA" id="ARBA00022692"/>
    </source>
</evidence>
<keyword evidence="10" id="KW-0626">Porin</keyword>
<evidence type="ECO:0000256" key="12">
    <source>
        <dbReference type="ARBA" id="ARBA00023139"/>
    </source>
</evidence>
<evidence type="ECO:0000256" key="7">
    <source>
        <dbReference type="ARBA" id="ARBA00022729"/>
    </source>
</evidence>
<dbReference type="GO" id="GO:0015159">
    <property type="term" value="F:polysaccharide transmembrane transporter activity"/>
    <property type="evidence" value="ECO:0007669"/>
    <property type="project" value="InterPro"/>
</dbReference>
<keyword evidence="7 15" id="KW-0732">Signal</keyword>
<evidence type="ECO:0000256" key="1">
    <source>
        <dbReference type="ARBA" id="ARBA00004571"/>
    </source>
</evidence>
<dbReference type="RefSeq" id="WP_173532634.1">
    <property type="nucleotide sequence ID" value="NZ_CP054143.1"/>
</dbReference>
<evidence type="ECO:0000256" key="5">
    <source>
        <dbReference type="ARBA" id="ARBA00022597"/>
    </source>
</evidence>
<keyword evidence="9" id="KW-0406">Ion transport</keyword>
<reference evidence="19 20" key="1">
    <citation type="submission" date="2020-05" db="EMBL/GenBank/DDBJ databases">
        <title>Complete genome sequence of Deefgea sp. D17.</title>
        <authorList>
            <person name="Bae J.-W."/>
            <person name="Han J.E."/>
        </authorList>
    </citation>
    <scope>NUCLEOTIDE SEQUENCE [LARGE SCALE GENOMIC DNA]</scope>
    <source>
        <strain evidence="19 20">D17</strain>
    </source>
</reference>
<evidence type="ECO:0000256" key="8">
    <source>
        <dbReference type="ARBA" id="ARBA00023047"/>
    </source>
</evidence>
<evidence type="ECO:0000259" key="17">
    <source>
        <dbReference type="Pfam" id="PF10531"/>
    </source>
</evidence>
<evidence type="ECO:0000256" key="9">
    <source>
        <dbReference type="ARBA" id="ARBA00023065"/>
    </source>
</evidence>
<evidence type="ECO:0000259" key="16">
    <source>
        <dbReference type="Pfam" id="PF02563"/>
    </source>
</evidence>
<keyword evidence="6" id="KW-0812">Transmembrane</keyword>
<keyword evidence="20" id="KW-1185">Reference proteome</keyword>
<accession>A0A6M8SRL4</accession>
<feature type="signal peptide" evidence="15">
    <location>
        <begin position="1"/>
        <end position="22"/>
    </location>
</feature>
<dbReference type="KEGG" id="dee:HQN60_05045"/>
<evidence type="ECO:0000256" key="15">
    <source>
        <dbReference type="SAM" id="SignalP"/>
    </source>
</evidence>
<feature type="domain" description="Soluble ligand binding" evidence="17">
    <location>
        <begin position="467"/>
        <end position="513"/>
    </location>
</feature>
<dbReference type="Pfam" id="PF02563">
    <property type="entry name" value="Poly_export"/>
    <property type="match status" value="1"/>
</dbReference>
<dbReference type="GO" id="GO:0015288">
    <property type="term" value="F:porin activity"/>
    <property type="evidence" value="ECO:0007669"/>
    <property type="project" value="UniProtKB-KW"/>
</dbReference>
<protein>
    <submittedName>
        <fullName evidence="19">Polysaccharide biosynthesis/export family protein</fullName>
    </submittedName>
</protein>
<dbReference type="EMBL" id="CP054143">
    <property type="protein sequence ID" value="QKJ66130.1"/>
    <property type="molecule type" value="Genomic_DNA"/>
</dbReference>
<dbReference type="PANTHER" id="PTHR33619:SF3">
    <property type="entry name" value="POLYSACCHARIDE EXPORT PROTEIN GFCE-RELATED"/>
    <property type="match status" value="1"/>
</dbReference>
<keyword evidence="8" id="KW-0625">Polysaccharide transport</keyword>
<dbReference type="Proteomes" id="UP000504844">
    <property type="component" value="Chromosome"/>
</dbReference>
<gene>
    <name evidence="19" type="ORF">HQN60_05045</name>
</gene>
<dbReference type="Pfam" id="PF10531">
    <property type="entry name" value="SLBB"/>
    <property type="match status" value="1"/>
</dbReference>
<proteinExistence type="inferred from homology"/>
<keyword evidence="14" id="KW-0449">Lipoprotein</keyword>
<feature type="domain" description="Polysaccharide export protein N-terminal" evidence="16">
    <location>
        <begin position="93"/>
        <end position="156"/>
    </location>
</feature>
<evidence type="ECO:0000256" key="13">
    <source>
        <dbReference type="ARBA" id="ARBA00023237"/>
    </source>
</evidence>
<feature type="domain" description="SLBB" evidence="18">
    <location>
        <begin position="173"/>
        <end position="250"/>
    </location>
</feature>
<keyword evidence="12" id="KW-0564">Palmitate</keyword>
<keyword evidence="11" id="KW-0472">Membrane</keyword>
<organism evidence="19 20">
    <name type="scientific">Deefgea piscis</name>
    <dbReference type="NCBI Taxonomy" id="2739061"/>
    <lineage>
        <taxon>Bacteria</taxon>
        <taxon>Pseudomonadati</taxon>
        <taxon>Pseudomonadota</taxon>
        <taxon>Betaproteobacteria</taxon>
        <taxon>Neisseriales</taxon>
        <taxon>Chitinibacteraceae</taxon>
        <taxon>Deefgea</taxon>
    </lineage>
</organism>
<evidence type="ECO:0000256" key="11">
    <source>
        <dbReference type="ARBA" id="ARBA00023136"/>
    </source>
</evidence>
<comment type="similarity">
    <text evidence="2">Belongs to the BexD/CtrA/VexA family.</text>
</comment>
<evidence type="ECO:0000256" key="14">
    <source>
        <dbReference type="ARBA" id="ARBA00023288"/>
    </source>
</evidence>
<evidence type="ECO:0000256" key="4">
    <source>
        <dbReference type="ARBA" id="ARBA00022452"/>
    </source>
</evidence>
<evidence type="ECO:0000259" key="18">
    <source>
        <dbReference type="Pfam" id="PF22461"/>
    </source>
</evidence>
<dbReference type="Pfam" id="PF22461">
    <property type="entry name" value="SLBB_2"/>
    <property type="match status" value="1"/>
</dbReference>
<dbReference type="InterPro" id="IPR019554">
    <property type="entry name" value="Soluble_ligand-bd"/>
</dbReference>
<dbReference type="InterPro" id="IPR054765">
    <property type="entry name" value="SLBB_dom"/>
</dbReference>
<dbReference type="GO" id="GO:0006811">
    <property type="term" value="P:monoatomic ion transport"/>
    <property type="evidence" value="ECO:0007669"/>
    <property type="project" value="UniProtKB-KW"/>
</dbReference>
<keyword evidence="5" id="KW-0762">Sugar transport</keyword>
<dbReference type="PANTHER" id="PTHR33619">
    <property type="entry name" value="POLYSACCHARIDE EXPORT PROTEIN GFCE-RELATED"/>
    <property type="match status" value="1"/>
</dbReference>
<dbReference type="AlphaFoldDB" id="A0A6M8SRL4"/>
<keyword evidence="3" id="KW-0813">Transport</keyword>
<dbReference type="GO" id="GO:0046930">
    <property type="term" value="C:pore complex"/>
    <property type="evidence" value="ECO:0007669"/>
    <property type="project" value="UniProtKB-KW"/>
</dbReference>
<keyword evidence="13" id="KW-0998">Cell outer membrane</keyword>
<evidence type="ECO:0000256" key="2">
    <source>
        <dbReference type="ARBA" id="ARBA00009450"/>
    </source>
</evidence>
<comment type="subcellular location">
    <subcellularLocation>
        <location evidence="1">Cell outer membrane</location>
        <topology evidence="1">Multi-pass membrane protein</topology>
    </subcellularLocation>
</comment>
<keyword evidence="4" id="KW-1134">Transmembrane beta strand</keyword>
<feature type="chain" id="PRO_5026896683" evidence="15">
    <location>
        <begin position="23"/>
        <end position="564"/>
    </location>
</feature>
<evidence type="ECO:0000256" key="3">
    <source>
        <dbReference type="ARBA" id="ARBA00022448"/>
    </source>
</evidence>